<evidence type="ECO:0000313" key="1">
    <source>
        <dbReference type="EMBL" id="GAH27981.1"/>
    </source>
</evidence>
<accession>X1E418</accession>
<name>X1E418_9ZZZZ</name>
<comment type="caution">
    <text evidence="1">The sequence shown here is derived from an EMBL/GenBank/DDBJ whole genome shotgun (WGS) entry which is preliminary data.</text>
</comment>
<sequence>MIITKEEYEPKIIYQWDKRTIENHLFNLEWYGLVRKNVDKYEINFPILNKEQLDDVENYVIKFAENWVKVIEESKEEILNKYQGLHKNTPIMDIIIEKIIEKLWETLKKKGLVPNKPNLKHLWGEQLRKTKFNEWVSKKFK</sequence>
<dbReference type="EMBL" id="BARU01002420">
    <property type="protein sequence ID" value="GAH27981.1"/>
    <property type="molecule type" value="Genomic_DNA"/>
</dbReference>
<proteinExistence type="predicted"/>
<organism evidence="1">
    <name type="scientific">marine sediment metagenome</name>
    <dbReference type="NCBI Taxonomy" id="412755"/>
    <lineage>
        <taxon>unclassified sequences</taxon>
        <taxon>metagenomes</taxon>
        <taxon>ecological metagenomes</taxon>
    </lineage>
</organism>
<reference evidence="1" key="1">
    <citation type="journal article" date="2014" name="Front. Microbiol.">
        <title>High frequency of phylogenetically diverse reductive dehalogenase-homologous genes in deep subseafloor sedimentary metagenomes.</title>
        <authorList>
            <person name="Kawai M."/>
            <person name="Futagami T."/>
            <person name="Toyoda A."/>
            <person name="Takaki Y."/>
            <person name="Nishi S."/>
            <person name="Hori S."/>
            <person name="Arai W."/>
            <person name="Tsubouchi T."/>
            <person name="Morono Y."/>
            <person name="Uchiyama I."/>
            <person name="Ito T."/>
            <person name="Fujiyama A."/>
            <person name="Inagaki F."/>
            <person name="Takami H."/>
        </authorList>
    </citation>
    <scope>NUCLEOTIDE SEQUENCE</scope>
    <source>
        <strain evidence="1">Expedition CK06-06</strain>
    </source>
</reference>
<gene>
    <name evidence="1" type="ORF">S03H2_05723</name>
</gene>
<dbReference type="AlphaFoldDB" id="X1E418"/>
<protein>
    <submittedName>
        <fullName evidence="1">Uncharacterized protein</fullName>
    </submittedName>
</protein>